<dbReference type="InterPro" id="IPR050187">
    <property type="entry name" value="Lipid_Phosphate_FormReg"/>
</dbReference>
<reference evidence="9" key="1">
    <citation type="journal article" date="2023" name="Front. Mar. Sci.">
        <title>A new Merluccius polli reference genome to investigate the effects of global change in West African waters.</title>
        <authorList>
            <person name="Mateo J.L."/>
            <person name="Blanco-Fernandez C."/>
            <person name="Garcia-Vazquez E."/>
            <person name="Machado-Schiaffino G."/>
        </authorList>
    </citation>
    <scope>NUCLEOTIDE SEQUENCE</scope>
    <source>
        <strain evidence="9">C29</strain>
        <tissue evidence="9">Fin</tissue>
    </source>
</reference>
<evidence type="ECO:0000256" key="4">
    <source>
        <dbReference type="ARBA" id="ARBA00022777"/>
    </source>
</evidence>
<dbReference type="Pfam" id="PF00781">
    <property type="entry name" value="DAGK_cat"/>
    <property type="match status" value="1"/>
</dbReference>
<keyword evidence="6" id="KW-0472">Membrane</keyword>
<dbReference type="PROSITE" id="PS50146">
    <property type="entry name" value="DAGK"/>
    <property type="match status" value="1"/>
</dbReference>
<dbReference type="FunFam" id="3.40.50.10330:FF:000005">
    <property type="entry name" value="Sphingosine kinase 2"/>
    <property type="match status" value="1"/>
</dbReference>
<evidence type="ECO:0000256" key="6">
    <source>
        <dbReference type="ARBA" id="ARBA00023136"/>
    </source>
</evidence>
<dbReference type="Gene3D" id="2.60.200.40">
    <property type="match status" value="1"/>
</dbReference>
<keyword evidence="3" id="KW-0547">Nucleotide-binding</keyword>
<proteinExistence type="predicted"/>
<evidence type="ECO:0000259" key="8">
    <source>
        <dbReference type="PROSITE" id="PS50146"/>
    </source>
</evidence>
<sequence>MRHLSSPTNPTLSSTYLLHLDRGSSGPASSRSAEVGLLVVCRYMSVCAASSRTRARRSADRHCPLKMDQKEADPSFIPGTGQVVLYGEFTGTDNPKVKYAVSLTEEDLSVQKVLAPSSPAAGRNKLSFSLKDCVGARSLREEDDHRHADPGGVYFSAYFYPLRKRWMSSGAARQRVEQRFRVASLRDPRANLEEAEKWARAIRERAGLLRPLGHGVVLSAVRQPCRVMLLVNPQSGKGQALGLYNGHIQRMLSEAEVPHTLLITERKNHARELVREADLSQWDALVIISGDGLLYEVINGLLEREDWEQAIHTPLGILPGGSGNALAASIHHYSGAPLVSSEELLVSCGFILCKGLVSRMDLISVHLGSGQRLFSFLSLAWGFVADVDVESEKYRHVGAARFTVGTLVRLASLRVYRGRLSYLPVADGDDAERGVIPNGAQHTFHNSCNSNNALKAKRRDPPMLTGPTDTLLAPVDRPVPSDWVVVPEEDFVLMLAMYQSCLAEDLLAAPNATLDQGVIHLMYVKAGITRASLLKLFLAMEKGTHLATSCPHLEYSRVRALRLEPYAPKGLITVDGEAVEYGPVQAQVHRGLARMITG</sequence>
<organism evidence="9 10">
    <name type="scientific">Merluccius polli</name>
    <name type="common">Benguela hake</name>
    <name type="synonym">Merluccius cadenati</name>
    <dbReference type="NCBI Taxonomy" id="89951"/>
    <lineage>
        <taxon>Eukaryota</taxon>
        <taxon>Metazoa</taxon>
        <taxon>Chordata</taxon>
        <taxon>Craniata</taxon>
        <taxon>Vertebrata</taxon>
        <taxon>Euteleostomi</taxon>
        <taxon>Actinopterygii</taxon>
        <taxon>Neopterygii</taxon>
        <taxon>Teleostei</taxon>
        <taxon>Neoteleostei</taxon>
        <taxon>Acanthomorphata</taxon>
        <taxon>Zeiogadaria</taxon>
        <taxon>Gadariae</taxon>
        <taxon>Gadiformes</taxon>
        <taxon>Gadoidei</taxon>
        <taxon>Merlucciidae</taxon>
        <taxon>Merluccius</taxon>
    </lineage>
</organism>
<evidence type="ECO:0000313" key="10">
    <source>
        <dbReference type="Proteomes" id="UP001174136"/>
    </source>
</evidence>
<dbReference type="GO" id="GO:0043066">
    <property type="term" value="P:negative regulation of apoptotic process"/>
    <property type="evidence" value="ECO:0007669"/>
    <property type="project" value="TreeGrafter"/>
</dbReference>
<dbReference type="InterPro" id="IPR016064">
    <property type="entry name" value="NAD/diacylglycerol_kinase_sf"/>
</dbReference>
<dbReference type="PANTHER" id="PTHR12358:SF47">
    <property type="entry name" value="SPHINGOSINE KINASE 1"/>
    <property type="match status" value="1"/>
</dbReference>
<accession>A0AA47P2V2</accession>
<dbReference type="SUPFAM" id="SSF111331">
    <property type="entry name" value="NAD kinase/diacylglycerol kinase-like"/>
    <property type="match status" value="1"/>
</dbReference>
<evidence type="ECO:0000256" key="7">
    <source>
        <dbReference type="ARBA" id="ARBA00044037"/>
    </source>
</evidence>
<dbReference type="GO" id="GO:0046512">
    <property type="term" value="P:sphingosine biosynthetic process"/>
    <property type="evidence" value="ECO:0007669"/>
    <property type="project" value="TreeGrafter"/>
</dbReference>
<dbReference type="InterPro" id="IPR017438">
    <property type="entry name" value="ATP-NAD_kinase_N"/>
</dbReference>
<dbReference type="EC" id="2.7.1.91" evidence="7"/>
<dbReference type="GO" id="GO:0008481">
    <property type="term" value="F:sphingosine kinase activity"/>
    <property type="evidence" value="ECO:0007669"/>
    <property type="project" value="UniProtKB-EC"/>
</dbReference>
<feature type="domain" description="DAGKc" evidence="8">
    <location>
        <begin position="222"/>
        <end position="369"/>
    </location>
</feature>
<dbReference type="Proteomes" id="UP001174136">
    <property type="component" value="Unassembled WGS sequence"/>
</dbReference>
<dbReference type="AlphaFoldDB" id="A0AA47P2V2"/>
<protein>
    <recommendedName>
        <fullName evidence="7">sphingosine kinase</fullName>
        <ecNumber evidence="7">2.7.1.91</ecNumber>
    </recommendedName>
</protein>
<evidence type="ECO:0000313" key="9">
    <source>
        <dbReference type="EMBL" id="KAK0145728.1"/>
    </source>
</evidence>
<dbReference type="GO" id="GO:0005737">
    <property type="term" value="C:cytoplasm"/>
    <property type="evidence" value="ECO:0007669"/>
    <property type="project" value="TreeGrafter"/>
</dbReference>
<keyword evidence="10" id="KW-1185">Reference proteome</keyword>
<keyword evidence="2" id="KW-0808">Transferase</keyword>
<evidence type="ECO:0000256" key="3">
    <source>
        <dbReference type="ARBA" id="ARBA00022741"/>
    </source>
</evidence>
<dbReference type="PANTHER" id="PTHR12358">
    <property type="entry name" value="SPHINGOSINE KINASE"/>
    <property type="match status" value="1"/>
</dbReference>
<dbReference type="GO" id="GO:0005524">
    <property type="term" value="F:ATP binding"/>
    <property type="evidence" value="ECO:0007669"/>
    <property type="project" value="UniProtKB-KW"/>
</dbReference>
<evidence type="ECO:0000256" key="2">
    <source>
        <dbReference type="ARBA" id="ARBA00022679"/>
    </source>
</evidence>
<dbReference type="EMBL" id="JAOPHQ010002843">
    <property type="protein sequence ID" value="KAK0145728.1"/>
    <property type="molecule type" value="Genomic_DNA"/>
</dbReference>
<keyword evidence="5" id="KW-0067">ATP-binding</keyword>
<evidence type="ECO:0000256" key="5">
    <source>
        <dbReference type="ARBA" id="ARBA00022840"/>
    </source>
</evidence>
<dbReference type="GO" id="GO:0012505">
    <property type="term" value="C:endomembrane system"/>
    <property type="evidence" value="ECO:0007669"/>
    <property type="project" value="UniProtKB-SubCell"/>
</dbReference>
<comment type="caution">
    <text evidence="9">The sequence shown here is derived from an EMBL/GenBank/DDBJ whole genome shotgun (WGS) entry which is preliminary data.</text>
</comment>
<gene>
    <name evidence="9" type="primary">Sphk1</name>
    <name evidence="9" type="ORF">N1851_015389</name>
</gene>
<dbReference type="SMART" id="SM00046">
    <property type="entry name" value="DAGKc"/>
    <property type="match status" value="1"/>
</dbReference>
<dbReference type="InterPro" id="IPR001206">
    <property type="entry name" value="Diacylglycerol_kinase_cat_dom"/>
</dbReference>
<comment type="subcellular location">
    <subcellularLocation>
        <location evidence="1">Endomembrane system</location>
    </subcellularLocation>
</comment>
<name>A0AA47P2V2_MERPO</name>
<dbReference type="GO" id="GO:0016020">
    <property type="term" value="C:membrane"/>
    <property type="evidence" value="ECO:0007669"/>
    <property type="project" value="TreeGrafter"/>
</dbReference>
<evidence type="ECO:0000256" key="1">
    <source>
        <dbReference type="ARBA" id="ARBA00004308"/>
    </source>
</evidence>
<keyword evidence="4 9" id="KW-0418">Kinase</keyword>
<dbReference type="GO" id="GO:0071363">
    <property type="term" value="P:cellular response to growth factor stimulus"/>
    <property type="evidence" value="ECO:0007669"/>
    <property type="project" value="TreeGrafter"/>
</dbReference>
<dbReference type="Gene3D" id="3.40.50.10330">
    <property type="entry name" value="Probable inorganic polyphosphate/atp-NAD kinase, domain 1"/>
    <property type="match status" value="1"/>
</dbReference>